<evidence type="ECO:0000313" key="2">
    <source>
        <dbReference type="EMBL" id="PNS22345.1"/>
    </source>
</evidence>
<dbReference type="InParanoid" id="B9NEM9"/>
<dbReference type="HOGENOM" id="CLU_2417365_0_0_1"/>
<keyword evidence="1" id="KW-0472">Membrane</keyword>
<dbReference type="PANTHER" id="PTHR34124:SF14">
    <property type="entry name" value="TRANSMEMBRANE PROTEIN"/>
    <property type="match status" value="1"/>
</dbReference>
<sequence>MEFQEANLAERFQKEEAKEQASTEHPLVPYSIVTLSLRLFPLLCGFFVIVLHISNIIIVVSGCPVTLSGSNKWHAAHMTSTSLAAISEELVY</sequence>
<accession>B9NEM9</accession>
<dbReference type="EMBL" id="KZ623567">
    <property type="protein sequence ID" value="PNS22345.1"/>
    <property type="molecule type" value="Genomic_DNA"/>
</dbReference>
<reference evidence="2" key="2">
    <citation type="submission" date="2017-07" db="EMBL/GenBank/DDBJ databases">
        <title>WGS assembly of Populus trichocarpa.</title>
        <authorList>
            <person name="Tuskan G."/>
            <person name="Difazio S."/>
            <person name="Jansson S."/>
            <person name="Bohlmann J."/>
            <person name="Grigoriev I."/>
            <person name="Hellsten U."/>
            <person name="Putnam N."/>
            <person name="Ralph S."/>
            <person name="Rombauts S."/>
            <person name="Salamov A."/>
            <person name="Schein J."/>
            <person name="Sterck L."/>
            <person name="Aerts A."/>
            <person name="Bhalerao R."/>
            <person name="Bhalerao R."/>
            <person name="Blaudez D."/>
            <person name="Boerjan W."/>
            <person name="Brun A."/>
            <person name="Brunner A."/>
            <person name="Busov V."/>
            <person name="Campbell M."/>
            <person name="Carlson J."/>
            <person name="Chalot M."/>
            <person name="Chapman J."/>
            <person name="Chen G."/>
            <person name="Cooper D."/>
            <person name="Coutinho P."/>
            <person name="Couturier J."/>
            <person name="Covert S."/>
            <person name="Cronk Q."/>
            <person name="Cunningham R."/>
            <person name="Davis J."/>
            <person name="Degroeve S."/>
            <person name="Dejardin A."/>
            <person name="Depamphilis C."/>
            <person name="Detter J."/>
            <person name="Dirks B."/>
            <person name="Dubchak I."/>
            <person name="Duplessis S."/>
            <person name="Ehlting J."/>
            <person name="Ellis B."/>
            <person name="Gendler K."/>
            <person name="Goodstein D."/>
            <person name="Gribskov M."/>
            <person name="Grimwood J."/>
            <person name="Groover A."/>
            <person name="Gunter L."/>
            <person name="Hamberger B."/>
            <person name="Heinze B."/>
            <person name="Helariutta Y."/>
            <person name="Henrissat B."/>
            <person name="Holligan D."/>
            <person name="Holt R."/>
            <person name="Huang W."/>
            <person name="Islam-Faridi N."/>
            <person name="Jones S."/>
            <person name="Jones-Rhoades M."/>
            <person name="Jorgensen R."/>
            <person name="Joshi C."/>
            <person name="Kangasjarvi J."/>
            <person name="Karlsson J."/>
            <person name="Kelleher C."/>
            <person name="Kirkpatrick R."/>
            <person name="Kirst M."/>
            <person name="Kohler A."/>
            <person name="Kalluri U."/>
            <person name="Larimer F."/>
            <person name="Leebens-Mack J."/>
            <person name="Leple J."/>
            <person name="Locascio P."/>
            <person name="Lou Y."/>
            <person name="Lucas S."/>
            <person name="Martin F."/>
            <person name="Montanini B."/>
            <person name="Napoli C."/>
            <person name="Nelson D."/>
            <person name="Nelson C."/>
            <person name="Nieminen K."/>
            <person name="Nilsson O."/>
            <person name="Pereda V."/>
            <person name="Peter G."/>
            <person name="Philippe R."/>
            <person name="Pilate G."/>
            <person name="Poliakov A."/>
            <person name="Razumovskaya J."/>
            <person name="Richardson P."/>
            <person name="Rinaldi C."/>
            <person name="Ritland K."/>
            <person name="Rouze P."/>
            <person name="Ryaboy D."/>
            <person name="Schmutz J."/>
            <person name="Schrader J."/>
            <person name="Segerman B."/>
            <person name="Shin H."/>
            <person name="Siddiqui A."/>
            <person name="Sterky F."/>
            <person name="Terry A."/>
            <person name="Tsai C."/>
            <person name="Uberbacher E."/>
            <person name="Unneberg P."/>
            <person name="Vahala J."/>
            <person name="Wall K."/>
            <person name="Wessler S."/>
            <person name="Yang G."/>
            <person name="Yin T."/>
            <person name="Douglas C."/>
            <person name="Marra M."/>
            <person name="Sandberg G."/>
            <person name="Van De Peer Y."/>
            <person name="Rokhsar D."/>
        </authorList>
    </citation>
    <scope>NUCLEOTIDE SEQUENCE</scope>
    <source>
        <strain evidence="2">Nisqually-1</strain>
    </source>
</reference>
<dbReference type="AlphaFoldDB" id="B9NEM9"/>
<organism evidence="2">
    <name type="scientific">Populus trichocarpa</name>
    <name type="common">Western balsam poplar</name>
    <name type="synonym">Populus balsamifera subsp. trichocarpa</name>
    <dbReference type="NCBI Taxonomy" id="3694"/>
    <lineage>
        <taxon>Eukaryota</taxon>
        <taxon>Viridiplantae</taxon>
        <taxon>Streptophyta</taxon>
        <taxon>Embryophyta</taxon>
        <taxon>Tracheophyta</taxon>
        <taxon>Spermatophyta</taxon>
        <taxon>Magnoliopsida</taxon>
        <taxon>eudicotyledons</taxon>
        <taxon>Gunneridae</taxon>
        <taxon>Pentapetalae</taxon>
        <taxon>rosids</taxon>
        <taxon>fabids</taxon>
        <taxon>Malpighiales</taxon>
        <taxon>Salicaceae</taxon>
        <taxon>Saliceae</taxon>
        <taxon>Populus</taxon>
    </lineage>
</organism>
<keyword evidence="1" id="KW-1133">Transmembrane helix</keyword>
<proteinExistence type="predicted"/>
<feature type="transmembrane region" description="Helical" evidence="1">
    <location>
        <begin position="39"/>
        <end position="63"/>
    </location>
</feature>
<reference evidence="2" key="1">
    <citation type="journal article" date="2006" name="Science">
        <title>The genome of black cottonwood, Populus trichocarpa (Torr. &amp; Gray).</title>
        <authorList>
            <person name="Tuskan G.A."/>
            <person name="Difazio S."/>
            <person name="Jansson S."/>
            <person name="Bohlmann J."/>
            <person name="Grigoriev I."/>
            <person name="Hellsten U."/>
            <person name="Putnam N."/>
            <person name="Ralph S."/>
            <person name="Rombauts S."/>
            <person name="Salamov A."/>
            <person name="Schein J."/>
            <person name="Sterck L."/>
            <person name="Aerts A."/>
            <person name="Bhalerao R.R."/>
            <person name="Bhalerao R.P."/>
            <person name="Blaudez D."/>
            <person name="Boerjan W."/>
            <person name="Brun A."/>
            <person name="Brunner A."/>
            <person name="Busov V."/>
            <person name="Campbell M."/>
            <person name="Carlson J."/>
            <person name="Chalot M."/>
            <person name="Chapman J."/>
            <person name="Chen G.L."/>
            <person name="Cooper D."/>
            <person name="Coutinho P.M."/>
            <person name="Couturier J."/>
            <person name="Covert S."/>
            <person name="Cronk Q."/>
            <person name="Cunningham R."/>
            <person name="Davis J."/>
            <person name="Degroeve S."/>
            <person name="Dejardin A."/>
            <person name="Depamphilis C."/>
            <person name="Detter J."/>
            <person name="Dirks B."/>
            <person name="Dubchak I."/>
            <person name="Duplessis S."/>
            <person name="Ehlting J."/>
            <person name="Ellis B."/>
            <person name="Gendler K."/>
            <person name="Goodstein D."/>
            <person name="Gribskov M."/>
            <person name="Grimwood J."/>
            <person name="Groover A."/>
            <person name="Gunter L."/>
            <person name="Hamberger B."/>
            <person name="Heinze B."/>
            <person name="Helariutta Y."/>
            <person name="Henrissat B."/>
            <person name="Holligan D."/>
            <person name="Holt R."/>
            <person name="Huang W."/>
            <person name="Islam-Faridi N."/>
            <person name="Jones S."/>
            <person name="Jones-Rhoades M."/>
            <person name="Jorgensen R."/>
            <person name="Joshi C."/>
            <person name="Kangasjarvi J."/>
            <person name="Karlsson J."/>
            <person name="Kelleher C."/>
            <person name="Kirkpatrick R."/>
            <person name="Kirst M."/>
            <person name="Kohler A."/>
            <person name="Kalluri U."/>
            <person name="Larimer F."/>
            <person name="Leebens-Mack J."/>
            <person name="Leple J.C."/>
            <person name="Locascio P."/>
            <person name="Lou Y."/>
            <person name="Lucas S."/>
            <person name="Martin F."/>
            <person name="Montanini B."/>
            <person name="Napoli C."/>
            <person name="Nelson D.R."/>
            <person name="Nelson C."/>
            <person name="Nieminen K."/>
            <person name="Nilsson O."/>
            <person name="Pereda V."/>
            <person name="Peter G."/>
            <person name="Philippe R."/>
            <person name="Pilate G."/>
            <person name="Poliakov A."/>
            <person name="Razumovskaya J."/>
            <person name="Richardson P."/>
            <person name="Rinaldi C."/>
            <person name="Ritland K."/>
            <person name="Rouze P."/>
            <person name="Ryaboy D."/>
            <person name="Schmutz J."/>
            <person name="Schrader J."/>
            <person name="Segerman B."/>
            <person name="Shin H."/>
            <person name="Siddiqui A."/>
            <person name="Sterky F."/>
            <person name="Terry A."/>
            <person name="Tsai C.J."/>
            <person name="Uberbacher E."/>
            <person name="Unneberg P."/>
            <person name="Vahala J."/>
            <person name="Wall K."/>
            <person name="Wessler S."/>
            <person name="Yang G."/>
            <person name="Yin T."/>
            <person name="Douglas C."/>
            <person name="Marra M."/>
            <person name="Sandberg G."/>
            <person name="Van de Peer Y."/>
            <person name="Rokhsar D."/>
        </authorList>
    </citation>
    <scope>NUCLEOTIDE SEQUENCE [LARGE SCALE GENOMIC DNA]</scope>
    <source>
        <strain evidence="2">Nisqually-1</strain>
    </source>
</reference>
<keyword evidence="1" id="KW-0812">Transmembrane</keyword>
<name>B9NEM9_POPTR</name>
<dbReference type="PANTHER" id="PTHR34124">
    <property type="entry name" value="F16B3.27 PROTEIN-RELATED"/>
    <property type="match status" value="1"/>
</dbReference>
<gene>
    <name evidence="2" type="ORF">POPTR_T152400</name>
</gene>
<protein>
    <submittedName>
        <fullName evidence="2">Uncharacterized protein</fullName>
    </submittedName>
</protein>
<evidence type="ECO:0000256" key="1">
    <source>
        <dbReference type="SAM" id="Phobius"/>
    </source>
</evidence>